<sequence>MKDLKWGIIGCGGIAHVFATSLNALETGSLWAVASRTPGRGREFADKHGMERAYTDYESLVADPEIDAVYIATTHNFHYENIKLCLEHGKHVLCEKPFTINAAQTAEVMELARERKLFMMEAVWTRFLPAIVKLQELLAEGMIGEVKTVTANFCLGFTGDAFANAHRLKNKALAGGALLDLGIYPITFADIVFNKTPERIQSSVVMTDTDVDESSFYLLEYADGCRALLSSSLSDTAPNEGVLFGSKGFIRVSEFWGAHGFEIKLNGEEQPRHVSAPYGEGENFKFEIAHAMECIAAGQLESDVLPLSKTLAIMQTMDALREQWGLKYAGE</sequence>
<dbReference type="Pfam" id="PF22725">
    <property type="entry name" value="GFO_IDH_MocA_C3"/>
    <property type="match status" value="1"/>
</dbReference>
<organism evidence="5 6">
    <name type="scientific">Pontiella desulfatans</name>
    <dbReference type="NCBI Taxonomy" id="2750659"/>
    <lineage>
        <taxon>Bacteria</taxon>
        <taxon>Pseudomonadati</taxon>
        <taxon>Kiritimatiellota</taxon>
        <taxon>Kiritimatiellia</taxon>
        <taxon>Kiritimatiellales</taxon>
        <taxon>Pontiellaceae</taxon>
        <taxon>Pontiella</taxon>
    </lineage>
</organism>
<dbReference type="RefSeq" id="WP_136082378.1">
    <property type="nucleotide sequence ID" value="NZ_CAAHFG010000004.1"/>
</dbReference>
<dbReference type="GO" id="GO:0000166">
    <property type="term" value="F:nucleotide binding"/>
    <property type="evidence" value="ECO:0007669"/>
    <property type="project" value="InterPro"/>
</dbReference>
<accession>A0A6C2UB39</accession>
<dbReference type="InterPro" id="IPR036291">
    <property type="entry name" value="NAD(P)-bd_dom_sf"/>
</dbReference>
<feature type="domain" description="GFO/IDH/MocA-like oxidoreductase" evidence="4">
    <location>
        <begin position="132"/>
        <end position="250"/>
    </location>
</feature>
<dbReference type="Proteomes" id="UP000366872">
    <property type="component" value="Unassembled WGS sequence"/>
</dbReference>
<dbReference type="Pfam" id="PF01408">
    <property type="entry name" value="GFO_IDH_MocA"/>
    <property type="match status" value="1"/>
</dbReference>
<protein>
    <submittedName>
        <fullName evidence="5">1,5-anhydro-D-fructose reductase</fullName>
    </submittedName>
</protein>
<reference evidence="5 6" key="1">
    <citation type="submission" date="2019-04" db="EMBL/GenBank/DDBJ databases">
        <authorList>
            <person name="Van Vliet M D."/>
        </authorList>
    </citation>
    <scope>NUCLEOTIDE SEQUENCE [LARGE SCALE GENOMIC DNA]</scope>
    <source>
        <strain evidence="5 6">F1</strain>
    </source>
</reference>
<dbReference type="SUPFAM" id="SSF51735">
    <property type="entry name" value="NAD(P)-binding Rossmann-fold domains"/>
    <property type="match status" value="1"/>
</dbReference>
<dbReference type="PANTHER" id="PTHR22604">
    <property type="entry name" value="OXIDOREDUCTASES"/>
    <property type="match status" value="1"/>
</dbReference>
<keyword evidence="6" id="KW-1185">Reference proteome</keyword>
<evidence type="ECO:0000313" key="5">
    <source>
        <dbReference type="EMBL" id="VGO16857.1"/>
    </source>
</evidence>
<keyword evidence="2" id="KW-0560">Oxidoreductase</keyword>
<dbReference type="SUPFAM" id="SSF55347">
    <property type="entry name" value="Glyceraldehyde-3-phosphate dehydrogenase-like, C-terminal domain"/>
    <property type="match status" value="1"/>
</dbReference>
<dbReference type="AlphaFoldDB" id="A0A6C2UB39"/>
<evidence type="ECO:0000313" key="6">
    <source>
        <dbReference type="Proteomes" id="UP000366872"/>
    </source>
</evidence>
<dbReference type="InterPro" id="IPR050984">
    <property type="entry name" value="Gfo/Idh/MocA_domain"/>
</dbReference>
<dbReference type="InterPro" id="IPR000683">
    <property type="entry name" value="Gfo/Idh/MocA-like_OxRdtase_N"/>
</dbReference>
<dbReference type="PANTHER" id="PTHR22604:SF105">
    <property type="entry name" value="TRANS-1,2-DIHYDROBENZENE-1,2-DIOL DEHYDROGENASE"/>
    <property type="match status" value="1"/>
</dbReference>
<comment type="similarity">
    <text evidence="1">Belongs to the Gfo/Idh/MocA family.</text>
</comment>
<gene>
    <name evidence="5" type="primary">afr_4</name>
    <name evidence="5" type="ORF">PDESU_05449</name>
</gene>
<evidence type="ECO:0000256" key="2">
    <source>
        <dbReference type="ARBA" id="ARBA00023002"/>
    </source>
</evidence>
<dbReference type="Gene3D" id="3.40.50.720">
    <property type="entry name" value="NAD(P)-binding Rossmann-like Domain"/>
    <property type="match status" value="1"/>
</dbReference>
<dbReference type="Gene3D" id="3.30.360.10">
    <property type="entry name" value="Dihydrodipicolinate Reductase, domain 2"/>
    <property type="match status" value="1"/>
</dbReference>
<dbReference type="GO" id="GO:0016491">
    <property type="term" value="F:oxidoreductase activity"/>
    <property type="evidence" value="ECO:0007669"/>
    <property type="project" value="UniProtKB-KW"/>
</dbReference>
<evidence type="ECO:0000256" key="1">
    <source>
        <dbReference type="ARBA" id="ARBA00010928"/>
    </source>
</evidence>
<dbReference type="InterPro" id="IPR055170">
    <property type="entry name" value="GFO_IDH_MocA-like_dom"/>
</dbReference>
<dbReference type="EMBL" id="CAAHFG010000004">
    <property type="protein sequence ID" value="VGO16857.1"/>
    <property type="molecule type" value="Genomic_DNA"/>
</dbReference>
<feature type="domain" description="Gfo/Idh/MocA-like oxidoreductase N-terminal" evidence="3">
    <location>
        <begin position="4"/>
        <end position="119"/>
    </location>
</feature>
<proteinExistence type="inferred from homology"/>
<evidence type="ECO:0000259" key="3">
    <source>
        <dbReference type="Pfam" id="PF01408"/>
    </source>
</evidence>
<evidence type="ECO:0000259" key="4">
    <source>
        <dbReference type="Pfam" id="PF22725"/>
    </source>
</evidence>
<name>A0A6C2UB39_PONDE</name>